<reference evidence="4" key="1">
    <citation type="journal article" date="2019" name="Int. J. Syst. Evol. Microbiol.">
        <title>The Global Catalogue of Microorganisms (GCM) 10K type strain sequencing project: providing services to taxonomists for standard genome sequencing and annotation.</title>
        <authorList>
            <consortium name="The Broad Institute Genomics Platform"/>
            <consortium name="The Broad Institute Genome Sequencing Center for Infectious Disease"/>
            <person name="Wu L."/>
            <person name="Ma J."/>
        </authorList>
    </citation>
    <scope>NUCLEOTIDE SEQUENCE [LARGE SCALE GENOMIC DNA]</scope>
    <source>
        <strain evidence="4">JCM 17633</strain>
    </source>
</reference>
<keyword evidence="1" id="KW-0472">Membrane</keyword>
<keyword evidence="1" id="KW-1133">Transmembrane helix</keyword>
<dbReference type="RefSeq" id="WP_344713437.1">
    <property type="nucleotide sequence ID" value="NZ_BAABCB010000015.1"/>
</dbReference>
<organism evidence="3 4">
    <name type="scientific">Winogradskyella damuponensis</name>
    <dbReference type="NCBI Taxonomy" id="943939"/>
    <lineage>
        <taxon>Bacteria</taxon>
        <taxon>Pseudomonadati</taxon>
        <taxon>Bacteroidota</taxon>
        <taxon>Flavobacteriia</taxon>
        <taxon>Flavobacteriales</taxon>
        <taxon>Flavobacteriaceae</taxon>
        <taxon>Winogradskyella</taxon>
    </lineage>
</organism>
<dbReference type="EMBL" id="BAABCB010000015">
    <property type="protein sequence ID" value="GAA4242513.1"/>
    <property type="molecule type" value="Genomic_DNA"/>
</dbReference>
<protein>
    <recommendedName>
        <fullName evidence="2">Letm1 RBD domain-containing protein</fullName>
    </recommendedName>
</protein>
<evidence type="ECO:0000313" key="3">
    <source>
        <dbReference type="EMBL" id="GAA4242513.1"/>
    </source>
</evidence>
<feature type="transmembrane region" description="Helical" evidence="1">
    <location>
        <begin position="352"/>
        <end position="371"/>
    </location>
</feature>
<keyword evidence="1" id="KW-0812">Transmembrane</keyword>
<gene>
    <name evidence="3" type="ORF">GCM10022292_13060</name>
</gene>
<accession>A0ABP8CRV9</accession>
<keyword evidence="4" id="KW-1185">Reference proteome</keyword>
<feature type="domain" description="Letm1 RBD" evidence="2">
    <location>
        <begin position="333"/>
        <end position="388"/>
    </location>
</feature>
<proteinExistence type="predicted"/>
<name>A0ABP8CRV9_9FLAO</name>
<evidence type="ECO:0000313" key="4">
    <source>
        <dbReference type="Proteomes" id="UP001501682"/>
    </source>
</evidence>
<evidence type="ECO:0000259" key="2">
    <source>
        <dbReference type="Pfam" id="PF07766"/>
    </source>
</evidence>
<dbReference type="Pfam" id="PF07766">
    <property type="entry name" value="LETM1_RBD"/>
    <property type="match status" value="1"/>
</dbReference>
<dbReference type="InterPro" id="IPR033122">
    <property type="entry name" value="LETM1-like_RBD"/>
</dbReference>
<dbReference type="Proteomes" id="UP001501682">
    <property type="component" value="Unassembled WGS sequence"/>
</dbReference>
<evidence type="ECO:0000256" key="1">
    <source>
        <dbReference type="SAM" id="Phobius"/>
    </source>
</evidence>
<dbReference type="NCBIfam" id="NF040639">
    <property type="entry name" value="LETM1_rel_film"/>
    <property type="match status" value="1"/>
</dbReference>
<sequence>MNPSANGWIKKLLNQVSEIVYSQTETDAFYINLKRTGFIYGSNIKVVLNIVKPFELSEEERCKTNLLLTFYYIYNKENPKEQFTESLIRYYKSISDQKQSFFEDLFSDKSPDSLLEKIIHKRIHIDDNFISKSFNYFLINALLFVDVLGYHRFLKDEKNIKNYVENLESALETIVFSVIENKTVKSEYDENLIKLFEGSIRYKNAELLTYNDAISIINEPLEKLYVIDLVCMASWTDKIIDNEEKSFLSQLKTDLGVDNTVIVRSINDINLFYDEHKDEVAFLSSKNLAQSFYDNSSKVVSKLIKRNSKRLIKELSESKEALYLLTQSTQRNLTDEEQKKIQTQLIDIFKSIPSLAIFMLPGGMLLFPLFIKFIPKLLPSAFDDNRIEDKD</sequence>
<comment type="caution">
    <text evidence="3">The sequence shown here is derived from an EMBL/GenBank/DDBJ whole genome shotgun (WGS) entry which is preliminary data.</text>
</comment>